<sequence>MNDLPTEQFGNTLSSEAVTSSTVLPGYNVPVMEHPTSSTAENTVTSSLSPISINNDVGVEKSSVYINQIKEPLGNLTNQTMQIALLGEPGTKQEISELREQIRGQDLKHKEGLIEIQNILDEILDRQVQETMREKVEQEITNQIDELVREQVAECLKAHIPQELQDEVAMSKKELEELNLRLHNSESRRTNGNLRHNKTDDLLATMLKADGTVSAQYPKDLKELFQLDGDTTKALMNEYELPEPTTSRDHNLNRFMQFCGVRYQLVTRVPSYVFYHD</sequence>
<evidence type="ECO:0000313" key="2">
    <source>
        <dbReference type="Proteomes" id="UP000664032"/>
    </source>
</evidence>
<dbReference type="Proteomes" id="UP000664032">
    <property type="component" value="Unassembled WGS sequence"/>
</dbReference>
<gene>
    <name evidence="1" type="ORF">JR316_0002507</name>
</gene>
<protein>
    <submittedName>
        <fullName evidence="1">Uncharacterized protein</fullName>
    </submittedName>
</protein>
<keyword evidence="2" id="KW-1185">Reference proteome</keyword>
<name>A0ACB8HD01_PSICU</name>
<accession>A0ACB8HD01</accession>
<dbReference type="EMBL" id="JAFIQS020000002">
    <property type="protein sequence ID" value="KAH9485597.1"/>
    <property type="molecule type" value="Genomic_DNA"/>
</dbReference>
<organism evidence="1 2">
    <name type="scientific">Psilocybe cubensis</name>
    <name type="common">Psychedelic mushroom</name>
    <name type="synonym">Stropharia cubensis</name>
    <dbReference type="NCBI Taxonomy" id="181762"/>
    <lineage>
        <taxon>Eukaryota</taxon>
        <taxon>Fungi</taxon>
        <taxon>Dikarya</taxon>
        <taxon>Basidiomycota</taxon>
        <taxon>Agaricomycotina</taxon>
        <taxon>Agaricomycetes</taxon>
        <taxon>Agaricomycetidae</taxon>
        <taxon>Agaricales</taxon>
        <taxon>Agaricineae</taxon>
        <taxon>Strophariaceae</taxon>
        <taxon>Psilocybe</taxon>
    </lineage>
</organism>
<comment type="caution">
    <text evidence="1">The sequence shown here is derived from an EMBL/GenBank/DDBJ whole genome shotgun (WGS) entry which is preliminary data.</text>
</comment>
<evidence type="ECO:0000313" key="1">
    <source>
        <dbReference type="EMBL" id="KAH9485597.1"/>
    </source>
</evidence>
<proteinExistence type="predicted"/>
<reference evidence="1" key="1">
    <citation type="submission" date="2021-10" db="EMBL/GenBank/DDBJ databases">
        <title>Psilocybe cubensis genome.</title>
        <authorList>
            <person name="Mckernan K.J."/>
            <person name="Crawford S."/>
            <person name="Trippe A."/>
            <person name="Kane L.T."/>
            <person name="Mclaughlin S."/>
        </authorList>
    </citation>
    <scope>NUCLEOTIDE SEQUENCE</scope>
    <source>
        <strain evidence="1">MGC-MH-2018</strain>
    </source>
</reference>